<name>A0A931LXB0_FIMGI</name>
<reference evidence="1" key="1">
    <citation type="submission" date="2020-07" db="EMBL/GenBank/DDBJ databases">
        <title>Huge and variable diversity of episymbiotic CPR bacteria and DPANN archaea in groundwater ecosystems.</title>
        <authorList>
            <person name="He C.Y."/>
            <person name="Keren R."/>
            <person name="Whittaker M."/>
            <person name="Farag I.F."/>
            <person name="Doudna J."/>
            <person name="Cate J.H.D."/>
            <person name="Banfield J.F."/>
        </authorList>
    </citation>
    <scope>NUCLEOTIDE SEQUENCE</scope>
    <source>
        <strain evidence="1">NC_groundwater_17_Pr7_B-0.1um_64_12</strain>
    </source>
</reference>
<dbReference type="NCBIfam" id="TIGR00613">
    <property type="entry name" value="reco"/>
    <property type="match status" value="1"/>
</dbReference>
<dbReference type="PANTHER" id="PTHR33991">
    <property type="entry name" value="DNA REPAIR PROTEIN RECO"/>
    <property type="match status" value="1"/>
</dbReference>
<protein>
    <submittedName>
        <fullName evidence="1">DNA repair protein RecO</fullName>
    </submittedName>
</protein>
<dbReference type="Gene3D" id="1.20.1440.120">
    <property type="entry name" value="Recombination protein O, C-terminal domain"/>
    <property type="match status" value="1"/>
</dbReference>
<gene>
    <name evidence="1" type="primary">recO</name>
    <name evidence="1" type="ORF">HYR64_09810</name>
</gene>
<dbReference type="PANTHER" id="PTHR33991:SF1">
    <property type="entry name" value="DNA REPAIR PROTEIN RECO"/>
    <property type="match status" value="1"/>
</dbReference>
<dbReference type="Pfam" id="PF02565">
    <property type="entry name" value="RecO_C"/>
    <property type="match status" value="1"/>
</dbReference>
<dbReference type="GO" id="GO:0006310">
    <property type="term" value="P:DNA recombination"/>
    <property type="evidence" value="ECO:0007669"/>
    <property type="project" value="InterPro"/>
</dbReference>
<dbReference type="AlphaFoldDB" id="A0A931LXB0"/>
<dbReference type="EMBL" id="JACOSL010000060">
    <property type="protein sequence ID" value="MBI1757387.1"/>
    <property type="molecule type" value="Genomic_DNA"/>
</dbReference>
<accession>A0A931LXB0</accession>
<sequence length="206" mass="22205">RLAGVSEPLSVGRFGLAKGKRVDYVTQAQSIGAFIGLREDYDRLTRAFALIELVDALVPMGQPLPETWGLLLDLLRHVETHPHPTAALVWAELKLLEVFGYLPQFGACAVCGAGAREAETTLSPEAGGVVCQAHAPTCGDRFRVTEETAIGLARTSALDQPPPQLKLADEALFALLPFWRHVAHAPLRANESLVGELRRSRPSPAG</sequence>
<dbReference type="GO" id="GO:0043590">
    <property type="term" value="C:bacterial nucleoid"/>
    <property type="evidence" value="ECO:0007669"/>
    <property type="project" value="TreeGrafter"/>
</dbReference>
<dbReference type="InterPro" id="IPR037278">
    <property type="entry name" value="ARFGAP/RecO"/>
</dbReference>
<comment type="caution">
    <text evidence="1">The sequence shown here is derived from an EMBL/GenBank/DDBJ whole genome shotgun (WGS) entry which is preliminary data.</text>
</comment>
<dbReference type="SUPFAM" id="SSF57863">
    <property type="entry name" value="ArfGap/RecO-like zinc finger"/>
    <property type="match status" value="1"/>
</dbReference>
<dbReference type="GO" id="GO:0006302">
    <property type="term" value="P:double-strand break repair"/>
    <property type="evidence" value="ECO:0007669"/>
    <property type="project" value="TreeGrafter"/>
</dbReference>
<dbReference type="InterPro" id="IPR003717">
    <property type="entry name" value="RecO"/>
</dbReference>
<dbReference type="Proteomes" id="UP000727962">
    <property type="component" value="Unassembled WGS sequence"/>
</dbReference>
<evidence type="ECO:0000313" key="1">
    <source>
        <dbReference type="EMBL" id="MBI1757387.1"/>
    </source>
</evidence>
<dbReference type="InterPro" id="IPR042242">
    <property type="entry name" value="RecO_C"/>
</dbReference>
<organism evidence="1 2">
    <name type="scientific">Fimbriimonas ginsengisoli</name>
    <dbReference type="NCBI Taxonomy" id="1005039"/>
    <lineage>
        <taxon>Bacteria</taxon>
        <taxon>Bacillati</taxon>
        <taxon>Armatimonadota</taxon>
        <taxon>Fimbriimonadia</taxon>
        <taxon>Fimbriimonadales</taxon>
        <taxon>Fimbriimonadaceae</taxon>
        <taxon>Fimbriimonas</taxon>
    </lineage>
</organism>
<evidence type="ECO:0000313" key="2">
    <source>
        <dbReference type="Proteomes" id="UP000727962"/>
    </source>
</evidence>
<proteinExistence type="predicted"/>
<feature type="non-terminal residue" evidence="1">
    <location>
        <position position="1"/>
    </location>
</feature>